<dbReference type="InterPro" id="IPR008614">
    <property type="entry name" value="FIBP"/>
</dbReference>
<keyword evidence="2" id="KW-1185">Reference proteome</keyword>
<evidence type="ECO:0000313" key="2">
    <source>
        <dbReference type="Proteomes" id="UP000193922"/>
    </source>
</evidence>
<proteinExistence type="predicted"/>
<comment type="caution">
    <text evidence="1">The sequence shown here is derived from an EMBL/GenBank/DDBJ whole genome shotgun (WGS) entry which is preliminary data.</text>
</comment>
<reference evidence="1 2" key="1">
    <citation type="submission" date="2016-07" db="EMBL/GenBank/DDBJ databases">
        <title>Pervasive Adenine N6-methylation of Active Genes in Fungi.</title>
        <authorList>
            <consortium name="DOE Joint Genome Institute"/>
            <person name="Mondo S.J."/>
            <person name="Dannebaum R.O."/>
            <person name="Kuo R.C."/>
            <person name="Labutti K."/>
            <person name="Haridas S."/>
            <person name="Kuo A."/>
            <person name="Salamov A."/>
            <person name="Ahrendt S.R."/>
            <person name="Lipzen A."/>
            <person name="Sullivan W."/>
            <person name="Andreopoulos W.B."/>
            <person name="Clum A."/>
            <person name="Lindquist E."/>
            <person name="Daum C."/>
            <person name="Ramamoorthy G.K."/>
            <person name="Gryganskyi A."/>
            <person name="Culley D."/>
            <person name="Magnuson J.K."/>
            <person name="James T.Y."/>
            <person name="O'Malley M.A."/>
            <person name="Stajich J.E."/>
            <person name="Spatafora J.W."/>
            <person name="Visel A."/>
            <person name="Grigoriev I.V."/>
        </authorList>
    </citation>
    <scope>NUCLEOTIDE SEQUENCE [LARGE SCALE GENOMIC DNA]</scope>
    <source>
        <strain evidence="1 2">ATCC 12442</strain>
    </source>
</reference>
<accession>A0A1Y1WK62</accession>
<sequence>MRALKSYNFQFSNLRVPHPSLDFLRFTRAEEPADDTNFTAIVSTPITIDLSVFHGYLHGSSIAELVATLQTEPDMQGAPTSAIAEYVKGQMYLFQHIEYFLHRPRYFLEQQHMLPLSMQARTSLIERYYMFDEPVMLELLGRKLTSRTRTALPEVAARANIAVASCRRQFENAKRIAKQVEDVEGVSLATEIMQKFALPEELANQYTHILFLTINRIDTTKRCLAHFSFSDFDFCACTIIELWTSPASTMTLDSIDADLTAAAQQLKGMLVDDRERFDALFASLRQAIQTPGQPLVAILENRNGKGLAQVRAVMRSSFAIVAGLATTSTLRNVLGLIVEKIVDAFVALGLRSEDMVVMYNAFVMQATRLLGEQHGQDTAALVNALERSLTGIRLLGCRLFRYKPSLFDQLNKIRPT</sequence>
<dbReference type="PANTHER" id="PTHR13223:SF2">
    <property type="entry name" value="ACIDIC FIBROBLAST GROWTH FACTOR INTRACELLULAR-BINDING PROTEIN"/>
    <property type="match status" value="1"/>
</dbReference>
<dbReference type="RefSeq" id="XP_040747138.1">
    <property type="nucleotide sequence ID" value="XM_040891967.1"/>
</dbReference>
<name>A0A1Y1WK62_9FUNG</name>
<dbReference type="PANTHER" id="PTHR13223">
    <property type="entry name" value="ACIDIC FIBROBLAST GROWTH FACTOR INTRACELLULAR BINDING PROTEIN"/>
    <property type="match status" value="1"/>
</dbReference>
<protein>
    <submittedName>
        <fullName evidence="1">Acidic fibroblast growth factor binding protein</fullName>
    </submittedName>
</protein>
<evidence type="ECO:0000313" key="1">
    <source>
        <dbReference type="EMBL" id="ORX73927.1"/>
    </source>
</evidence>
<dbReference type="GeneID" id="63808615"/>
<dbReference type="Pfam" id="PF05427">
    <property type="entry name" value="FIBP"/>
    <property type="match status" value="1"/>
</dbReference>
<dbReference type="Proteomes" id="UP000193922">
    <property type="component" value="Unassembled WGS sequence"/>
</dbReference>
<gene>
    <name evidence="1" type="ORF">DL89DRAFT_6738</name>
</gene>
<dbReference type="GO" id="GO:0005634">
    <property type="term" value="C:nucleus"/>
    <property type="evidence" value="ECO:0007669"/>
    <property type="project" value="TreeGrafter"/>
</dbReference>
<dbReference type="OrthoDB" id="16955at2759"/>
<dbReference type="STRING" id="61395.A0A1Y1WK62"/>
<organism evidence="1 2">
    <name type="scientific">Linderina pennispora</name>
    <dbReference type="NCBI Taxonomy" id="61395"/>
    <lineage>
        <taxon>Eukaryota</taxon>
        <taxon>Fungi</taxon>
        <taxon>Fungi incertae sedis</taxon>
        <taxon>Zoopagomycota</taxon>
        <taxon>Kickxellomycotina</taxon>
        <taxon>Kickxellomycetes</taxon>
        <taxon>Kickxellales</taxon>
        <taxon>Kickxellaceae</taxon>
        <taxon>Linderina</taxon>
    </lineage>
</organism>
<dbReference type="AlphaFoldDB" id="A0A1Y1WK62"/>
<dbReference type="EMBL" id="MCFD01000001">
    <property type="protein sequence ID" value="ORX73927.1"/>
    <property type="molecule type" value="Genomic_DNA"/>
</dbReference>